<gene>
    <name evidence="2" type="ORF">GPUH_LOCUS14941</name>
</gene>
<feature type="compositionally biased region" description="Polar residues" evidence="1">
    <location>
        <begin position="15"/>
        <end position="28"/>
    </location>
</feature>
<accession>A0A183E1V0</accession>
<feature type="compositionally biased region" description="Polar residues" evidence="1">
    <location>
        <begin position="38"/>
        <end position="50"/>
    </location>
</feature>
<reference evidence="2 3" key="2">
    <citation type="submission" date="2018-11" db="EMBL/GenBank/DDBJ databases">
        <authorList>
            <consortium name="Pathogen Informatics"/>
        </authorList>
    </citation>
    <scope>NUCLEOTIDE SEQUENCE [LARGE SCALE GENOMIC DNA]</scope>
</reference>
<dbReference type="WBParaSite" id="GPUH_0001496101-mRNA-1">
    <property type="protein sequence ID" value="GPUH_0001496101-mRNA-1"/>
    <property type="gene ID" value="GPUH_0001496101"/>
</dbReference>
<protein>
    <submittedName>
        <fullName evidence="4">SEP domain-containing protein</fullName>
    </submittedName>
</protein>
<evidence type="ECO:0000313" key="3">
    <source>
        <dbReference type="Proteomes" id="UP000271098"/>
    </source>
</evidence>
<evidence type="ECO:0000313" key="4">
    <source>
        <dbReference type="WBParaSite" id="GPUH_0001496101-mRNA-1"/>
    </source>
</evidence>
<organism evidence="4">
    <name type="scientific">Gongylonema pulchrum</name>
    <dbReference type="NCBI Taxonomy" id="637853"/>
    <lineage>
        <taxon>Eukaryota</taxon>
        <taxon>Metazoa</taxon>
        <taxon>Ecdysozoa</taxon>
        <taxon>Nematoda</taxon>
        <taxon>Chromadorea</taxon>
        <taxon>Rhabditida</taxon>
        <taxon>Spirurina</taxon>
        <taxon>Spiruromorpha</taxon>
        <taxon>Spiruroidea</taxon>
        <taxon>Gongylonematidae</taxon>
        <taxon>Gongylonema</taxon>
    </lineage>
</organism>
<feature type="region of interest" description="Disordered" evidence="1">
    <location>
        <begin position="129"/>
        <end position="150"/>
    </location>
</feature>
<evidence type="ECO:0000256" key="1">
    <source>
        <dbReference type="SAM" id="MobiDB-lite"/>
    </source>
</evidence>
<proteinExistence type="predicted"/>
<sequence>MSTLTNGKNTHKIPQPTSSSSLSITNDAILSLAHSPSPEATSDASSSYSAPTGLPHPKPKHNIREQLIQAGFEPRGTTIYVNRNAVRFGSAPNFPAPSSGGVASRISEFEKRPGTPNLLQIACALNGTEQRRNEASPIRSPSGPMSPRSSVYRTKPVIHADLSGASPRPQAPVNAEPAVFEFPPSKQLTELIKVKNQQSRISYMPFALFCVVD</sequence>
<dbReference type="AlphaFoldDB" id="A0A183E1V0"/>
<dbReference type="EMBL" id="UYRT01081830">
    <property type="protein sequence ID" value="VDN25054.1"/>
    <property type="molecule type" value="Genomic_DNA"/>
</dbReference>
<name>A0A183E1V0_9BILA</name>
<reference evidence="4" key="1">
    <citation type="submission" date="2016-06" db="UniProtKB">
        <authorList>
            <consortium name="WormBaseParasite"/>
        </authorList>
    </citation>
    <scope>IDENTIFICATION</scope>
</reference>
<evidence type="ECO:0000313" key="2">
    <source>
        <dbReference type="EMBL" id="VDN25054.1"/>
    </source>
</evidence>
<feature type="region of interest" description="Disordered" evidence="1">
    <location>
        <begin position="1"/>
        <end position="60"/>
    </location>
</feature>
<keyword evidence="3" id="KW-1185">Reference proteome</keyword>
<dbReference type="OrthoDB" id="5586at2759"/>
<feature type="compositionally biased region" description="Low complexity" evidence="1">
    <location>
        <begin position="136"/>
        <end position="150"/>
    </location>
</feature>
<dbReference type="Proteomes" id="UP000271098">
    <property type="component" value="Unassembled WGS sequence"/>
</dbReference>